<dbReference type="InterPro" id="IPR002860">
    <property type="entry name" value="BNR_rpt"/>
</dbReference>
<evidence type="ECO:0000313" key="2">
    <source>
        <dbReference type="EMBL" id="MFH6982967.1"/>
    </source>
</evidence>
<comment type="caution">
    <text evidence="2">The sequence shown here is derived from an EMBL/GenBank/DDBJ whole genome shotgun (WGS) entry which is preliminary data.</text>
</comment>
<dbReference type="InterPro" id="IPR050310">
    <property type="entry name" value="VPS10-sortilin"/>
</dbReference>
<evidence type="ECO:0000256" key="1">
    <source>
        <dbReference type="SAM" id="SignalP"/>
    </source>
</evidence>
<feature type="chain" id="PRO_5045734364" evidence="1">
    <location>
        <begin position="22"/>
        <end position="970"/>
    </location>
</feature>
<dbReference type="InterPro" id="IPR036278">
    <property type="entry name" value="Sialidase_sf"/>
</dbReference>
<keyword evidence="3" id="KW-1185">Reference proteome</keyword>
<dbReference type="Gene3D" id="2.130.10.10">
    <property type="entry name" value="YVTN repeat-like/Quinoprotein amine dehydrogenase"/>
    <property type="match status" value="5"/>
</dbReference>
<dbReference type="Pfam" id="PF15899">
    <property type="entry name" value="BNR_6"/>
    <property type="match status" value="1"/>
</dbReference>
<dbReference type="PANTHER" id="PTHR12106:SF27">
    <property type="entry name" value="SORTILIN-RELATED RECEPTOR"/>
    <property type="match status" value="1"/>
</dbReference>
<sequence length="970" mass="107939">MKSFPLILLLALTLATTHVSGQKPKINDTPAATSAADRWQGFLQRQSLLENSLVQNIPFRNIGPTIMSGRVVDLEVDPQDPAHFYVAYASGGLWETKNEGASFDPIFDNEIVMTIGDIAVDWTEKVIYVGTGENNSSRSSYSGYGLFKSSDNGQSWQHLGLPESHHIGRVIVHPDNPQILWVAVLGPLYSNNQASGIYRTVDGGVSWEKTLYVDKKSGFVELILNPKNPNELIAASWQKDRKAWNFEESGKGSAMFKSTDGGITWLNISSGDNGFPDTEGTGRIGLAYAPSNPEIIYAILDNQDRRNEAEKETFSVTKNLLRNTTIDAFLALTNDELNDFLDRENFPDEYNAVDIKEEVKKGKVKPQDLVTYLEDANSLLFDTPVKGAEVYRSDNGGETWRKTHEDYIDALVFSYGYYFGQIRVDGQNPDILYTMGVPLIKSTDGGSTWSITDMENVHADHHALWVNPSRPGHLINGNDGGINISYDFGDTWVKCNSTAVGQLYTVNVDMAEPYNVYAGLQDNGVWKGPSNYTYSRSWLEEGKYPYERLMGGDGMQVVIDTRTNDLVYTGYQFGNYFRINTSTGDQKYITPKHQLGEAPLRWNWQSPILLSSHNQDIVYFGSNKFHRSMNQGEDFETLSGDLTNGGKKGDVAYGTLTSISESPIRFGLLYVGSDDGLIHISRDAGQTWEKIASGLPTNLWVSRVTASAHAEGRVYASLNGYRWDLFDALIYRSDDYGKTWKPIGLDLPKEPVNVIKEDPENENILYVGTDHGAYVSLDGGESFMAFNEGLPAVAVHDLVIHPRDKDLILGTHGRSIYVANIESLQQLPGLTDDIKVFPISEKSYSERWGTKGSWHWDGYNEPQTVVEAYTSIGGTATLSISTDSLVLKSWTAHLDKGLNYLEYDFTFDSSQVKELQKQLELESTLEARDNGKYYLPAGAYTFTLNIGEKNASAPLKVNAPRQAAKRKGSE</sequence>
<gene>
    <name evidence="2" type="ORF">ACHKAR_05935</name>
</gene>
<organism evidence="2 3">
    <name type="scientific">Marinoscillum luteum</name>
    <dbReference type="NCBI Taxonomy" id="861051"/>
    <lineage>
        <taxon>Bacteria</taxon>
        <taxon>Pseudomonadati</taxon>
        <taxon>Bacteroidota</taxon>
        <taxon>Cytophagia</taxon>
        <taxon>Cytophagales</taxon>
        <taxon>Reichenbachiellaceae</taxon>
        <taxon>Marinoscillum</taxon>
    </lineage>
</organism>
<reference evidence="2 3" key="1">
    <citation type="journal article" date="2013" name="Int. J. Syst. Evol. Microbiol.">
        <title>Marinoscillum luteum sp. nov., isolated from marine sediment.</title>
        <authorList>
            <person name="Cha I.T."/>
            <person name="Park S.J."/>
            <person name="Kim S.J."/>
            <person name="Kim J.G."/>
            <person name="Jung M.Y."/>
            <person name="Shin K.S."/>
            <person name="Kwon K.K."/>
            <person name="Yang S.H."/>
            <person name="Seo Y.S."/>
            <person name="Rhee S.K."/>
        </authorList>
    </citation>
    <scope>NUCLEOTIDE SEQUENCE [LARGE SCALE GENOMIC DNA]</scope>
    <source>
        <strain evidence="2 3">KCTC 23939</strain>
    </source>
</reference>
<dbReference type="CDD" id="cd15482">
    <property type="entry name" value="Sialidase_non-viral"/>
    <property type="match status" value="1"/>
</dbReference>
<dbReference type="SUPFAM" id="SSF50939">
    <property type="entry name" value="Sialidases"/>
    <property type="match status" value="1"/>
</dbReference>
<dbReference type="EMBL" id="JBIPKE010000013">
    <property type="protein sequence ID" value="MFH6982967.1"/>
    <property type="molecule type" value="Genomic_DNA"/>
</dbReference>
<proteinExistence type="predicted"/>
<dbReference type="SUPFAM" id="SSF110296">
    <property type="entry name" value="Oligoxyloglucan reducing end-specific cellobiohydrolase"/>
    <property type="match status" value="1"/>
</dbReference>
<dbReference type="PANTHER" id="PTHR12106">
    <property type="entry name" value="SORTILIN RELATED"/>
    <property type="match status" value="1"/>
</dbReference>
<keyword evidence="1" id="KW-0732">Signal</keyword>
<dbReference type="RefSeq" id="WP_395416573.1">
    <property type="nucleotide sequence ID" value="NZ_JBIPKE010000013.1"/>
</dbReference>
<accession>A0ABW7N5U5</accession>
<name>A0ABW7N5U5_9BACT</name>
<feature type="signal peptide" evidence="1">
    <location>
        <begin position="1"/>
        <end position="21"/>
    </location>
</feature>
<protein>
    <submittedName>
        <fullName evidence="2">WD40/YVTN/BNR-like repeat-containing protein</fullName>
    </submittedName>
</protein>
<dbReference type="Proteomes" id="UP001610063">
    <property type="component" value="Unassembled WGS sequence"/>
</dbReference>
<dbReference type="InterPro" id="IPR015943">
    <property type="entry name" value="WD40/YVTN_repeat-like_dom_sf"/>
</dbReference>
<evidence type="ECO:0000313" key="3">
    <source>
        <dbReference type="Proteomes" id="UP001610063"/>
    </source>
</evidence>